<name>A0A0B3RET9_9RHOB</name>
<keyword evidence="2" id="KW-1185">Reference proteome</keyword>
<evidence type="ECO:0000313" key="2">
    <source>
        <dbReference type="Proteomes" id="UP000030960"/>
    </source>
</evidence>
<dbReference type="EMBL" id="JSUQ01000044">
    <property type="protein sequence ID" value="KHQ49755.1"/>
    <property type="molecule type" value="Genomic_DNA"/>
</dbReference>
<organism evidence="1 2">
    <name type="scientific">Mameliella alba</name>
    <dbReference type="NCBI Taxonomy" id="561184"/>
    <lineage>
        <taxon>Bacteria</taxon>
        <taxon>Pseudomonadati</taxon>
        <taxon>Pseudomonadota</taxon>
        <taxon>Alphaproteobacteria</taxon>
        <taxon>Rhodobacterales</taxon>
        <taxon>Roseobacteraceae</taxon>
        <taxon>Mameliella</taxon>
    </lineage>
</organism>
<evidence type="ECO:0000313" key="1">
    <source>
        <dbReference type="EMBL" id="KHQ49755.1"/>
    </source>
</evidence>
<dbReference type="Proteomes" id="UP000030960">
    <property type="component" value="Unassembled WGS sequence"/>
</dbReference>
<dbReference type="AlphaFoldDB" id="A0A0B3RET9"/>
<reference evidence="1 2" key="1">
    <citation type="submission" date="2014-10" db="EMBL/GenBank/DDBJ databases">
        <title>Genome sequence of Ponticoccus sp. strain UMTAT08 isolated from clonal culture of toxic dinoflagellate Alexandrium tamiyavanichii.</title>
        <authorList>
            <person name="Gan H.Y."/>
            <person name="Muhd D.-D."/>
            <person name="Mohd Noor M.E."/>
            <person name="Yeong Y.S."/>
            <person name="Usup G."/>
        </authorList>
    </citation>
    <scope>NUCLEOTIDE SEQUENCE [LARGE SCALE GENOMIC DNA]</scope>
    <source>
        <strain evidence="1 2">UMTAT08</strain>
    </source>
</reference>
<proteinExistence type="predicted"/>
<protein>
    <submittedName>
        <fullName evidence="1">Uncharacterized protein</fullName>
    </submittedName>
</protein>
<accession>A0A0B3RET9</accession>
<comment type="caution">
    <text evidence="1">The sequence shown here is derived from an EMBL/GenBank/DDBJ whole genome shotgun (WGS) entry which is preliminary data.</text>
</comment>
<sequence>MRQAVILVASFVVVLFFLVYAIIDGLMYHSRVSAYAEFFGGVVTRSIQVDRLGEMGLSDTHGAVFQHSDYPQDWLDAFERLSRKQLTRRDLDCSLGFALSELDLTINDPVISVFISDRPLLYVVFFYGDVPPIESTFGNDLSQKLNAVPYYRPPKSGDLRLDSRHSSLEGARAIVFQAHRRGITWSSNRCQGYSYIVFEEKKYGWFR</sequence>
<gene>
    <name evidence="1" type="ORF">OA50_05718</name>
</gene>